<dbReference type="GO" id="GO:0036088">
    <property type="term" value="P:D-serine catabolic process"/>
    <property type="evidence" value="ECO:0007669"/>
    <property type="project" value="TreeGrafter"/>
</dbReference>
<sequence>MPQDWYVLHNTDHLVTPSLVVYPERISKNIATMIKMAGGPSSLRPHVKTYKMADIVNMQLDQGIDKFKCATIAEAELLAICKVKDVLLAMQPVGATIDRYVQLTKKYADTTFSTLVDNIGTIDGLQAAASKNGMQIHVWLDVNNGMNRTGIPPDSSAVKCYTAIAESPNLTAKGLHVYDGHFRNPDFQKRKTACDTAFEQVEQLKDDIIKLGMEVPDIVVGGSPTFPVHCKRKNVQKSPGTTLLWDQGYSDILPELDFECAAVLITRIVSKPAPNHFCLDLGHKSVAPEMPFPRVKFLNLESKSEQIKHSEEHLVVRSENSNQYNVGDLFYAIPYHICPTVARYDEVYVARNNQVEAVWKVAARSNKITI</sequence>
<dbReference type="InterPro" id="IPR051466">
    <property type="entry name" value="D-amino_acid_metab_enzyme"/>
</dbReference>
<name>A0A0D5YXF5_9FLAO</name>
<dbReference type="InterPro" id="IPR029066">
    <property type="entry name" value="PLP-binding_barrel"/>
</dbReference>
<dbReference type="EMBL" id="CP011071">
    <property type="protein sequence ID" value="AKA36554.1"/>
    <property type="molecule type" value="Genomic_DNA"/>
</dbReference>
<dbReference type="PANTHER" id="PTHR28004:SF2">
    <property type="entry name" value="D-SERINE DEHYDRATASE"/>
    <property type="match status" value="1"/>
</dbReference>
<dbReference type="KEGG" id="mlt:VC82_3010"/>
<evidence type="ECO:0000313" key="5">
    <source>
        <dbReference type="Proteomes" id="UP000032726"/>
    </source>
</evidence>
<accession>A0A0D5YXF5</accession>
<dbReference type="InterPro" id="IPR026956">
    <property type="entry name" value="D-ser_dehydrat-like_dom"/>
</dbReference>
<dbReference type="CDD" id="cd06821">
    <property type="entry name" value="PLPDE_III_D-TA"/>
    <property type="match status" value="1"/>
</dbReference>
<evidence type="ECO:0000256" key="1">
    <source>
        <dbReference type="ARBA" id="ARBA00005323"/>
    </source>
</evidence>
<dbReference type="AlphaFoldDB" id="A0A0D5YXF5"/>
<dbReference type="Proteomes" id="UP000032726">
    <property type="component" value="Chromosome"/>
</dbReference>
<evidence type="ECO:0000256" key="2">
    <source>
        <dbReference type="ARBA" id="ARBA00023239"/>
    </source>
</evidence>
<comment type="similarity">
    <text evidence="1">Belongs to the DSD1 family.</text>
</comment>
<gene>
    <name evidence="4" type="ORF">VC82_3010</name>
</gene>
<keyword evidence="5" id="KW-1185">Reference proteome</keyword>
<reference evidence="4 5" key="1">
    <citation type="submission" date="2015-03" db="EMBL/GenBank/DDBJ databases">
        <title>Complete genome sequence of Muricauda lutaonensis CC-HSB-11T, isolated from a coastal hot spring.</title>
        <authorList>
            <person name="Kim K.M."/>
        </authorList>
    </citation>
    <scope>NUCLEOTIDE SEQUENCE [LARGE SCALE GENOMIC DNA]</scope>
    <source>
        <strain evidence="4 5">CC-HSB-11</strain>
    </source>
</reference>
<dbReference type="Pfam" id="PF14031">
    <property type="entry name" value="D-ser_dehydrat"/>
    <property type="match status" value="1"/>
</dbReference>
<dbReference type="SUPFAM" id="SSF51419">
    <property type="entry name" value="PLP-binding barrel"/>
    <property type="match status" value="1"/>
</dbReference>
<dbReference type="GO" id="GO:0008721">
    <property type="term" value="F:D-serine ammonia-lyase activity"/>
    <property type="evidence" value="ECO:0007669"/>
    <property type="project" value="TreeGrafter"/>
</dbReference>
<protein>
    <submittedName>
        <fullName evidence="4">Threonine aldolase</fullName>
    </submittedName>
</protein>
<dbReference type="Gene3D" id="3.20.20.10">
    <property type="entry name" value="Alanine racemase"/>
    <property type="match status" value="1"/>
</dbReference>
<dbReference type="Gene3D" id="2.40.37.20">
    <property type="entry name" value="D-serine dehydratase-like domain"/>
    <property type="match status" value="1"/>
</dbReference>
<feature type="domain" description="D-serine dehydratase-like" evidence="3">
    <location>
        <begin position="261"/>
        <end position="351"/>
    </location>
</feature>
<proteinExistence type="inferred from homology"/>
<keyword evidence="2" id="KW-0456">Lyase</keyword>
<evidence type="ECO:0000259" key="3">
    <source>
        <dbReference type="SMART" id="SM01119"/>
    </source>
</evidence>
<organism evidence="4 5">
    <name type="scientific">Flagellimonas lutaonensis</name>
    <dbReference type="NCBI Taxonomy" id="516051"/>
    <lineage>
        <taxon>Bacteria</taxon>
        <taxon>Pseudomonadati</taxon>
        <taxon>Bacteroidota</taxon>
        <taxon>Flavobacteriia</taxon>
        <taxon>Flavobacteriales</taxon>
        <taxon>Flavobacteriaceae</taxon>
        <taxon>Flagellimonas</taxon>
    </lineage>
</organism>
<dbReference type="InterPro" id="IPR042208">
    <property type="entry name" value="D-ser_dehydrat-like_sf"/>
</dbReference>
<evidence type="ECO:0000313" key="4">
    <source>
        <dbReference type="EMBL" id="AKA36554.1"/>
    </source>
</evidence>
<dbReference type="RefSeq" id="WP_045803071.1">
    <property type="nucleotide sequence ID" value="NZ_CP011071.1"/>
</dbReference>
<dbReference type="SMART" id="SM01119">
    <property type="entry name" value="D-ser_dehydrat"/>
    <property type="match status" value="1"/>
</dbReference>
<dbReference type="STRING" id="516051.VC82_3010"/>
<dbReference type="OrthoDB" id="9788869at2"/>
<dbReference type="HOGENOM" id="CLU_031639_1_0_10"/>
<dbReference type="Pfam" id="PF01168">
    <property type="entry name" value="Ala_racemase_N"/>
    <property type="match status" value="1"/>
</dbReference>
<dbReference type="InterPro" id="IPR001608">
    <property type="entry name" value="Ala_racemase_N"/>
</dbReference>
<dbReference type="PATRIC" id="fig|516051.4.peg.3087"/>
<dbReference type="PANTHER" id="PTHR28004">
    <property type="entry name" value="ZGC:162816-RELATED"/>
    <property type="match status" value="1"/>
</dbReference>